<proteinExistence type="predicted"/>
<reference evidence="1" key="1">
    <citation type="journal article" date="2019" name="PLoS Negl. Trop. Dis.">
        <title>Revisiting the worldwide diversity of Leptospira species in the environment.</title>
        <authorList>
            <person name="Vincent A.T."/>
            <person name="Schiettekatte O."/>
            <person name="Bourhy P."/>
            <person name="Veyrier F.J."/>
            <person name="Picardeau M."/>
        </authorList>
    </citation>
    <scope>NUCLEOTIDE SEQUENCE [LARGE SCALE GENOMIC DNA]</scope>
    <source>
        <strain evidence="1">201400974</strain>
    </source>
</reference>
<keyword evidence="2" id="KW-1185">Reference proteome</keyword>
<dbReference type="Proteomes" id="UP000298264">
    <property type="component" value="Unassembled WGS sequence"/>
</dbReference>
<dbReference type="InterPro" id="IPR025113">
    <property type="entry name" value="TRL-like"/>
</dbReference>
<evidence type="ECO:0008006" key="3">
    <source>
        <dbReference type="Google" id="ProtNLM"/>
    </source>
</evidence>
<protein>
    <recommendedName>
        <fullName evidence="3">TRL-like family protein</fullName>
    </recommendedName>
</protein>
<accession>A0A4R9LNF0</accession>
<name>A0A4R9LNF0_9LEPT</name>
<dbReference type="PROSITE" id="PS51257">
    <property type="entry name" value="PROKAR_LIPOPROTEIN"/>
    <property type="match status" value="1"/>
</dbReference>
<dbReference type="Pfam" id="PF13146">
    <property type="entry name" value="TRL"/>
    <property type="match status" value="1"/>
</dbReference>
<evidence type="ECO:0000313" key="1">
    <source>
        <dbReference type="EMBL" id="TGN06982.1"/>
    </source>
</evidence>
<comment type="caution">
    <text evidence="1">The sequence shown here is derived from an EMBL/GenBank/DDBJ whole genome shotgun (WGS) entry which is preliminary data.</text>
</comment>
<evidence type="ECO:0000313" key="2">
    <source>
        <dbReference type="Proteomes" id="UP000298264"/>
    </source>
</evidence>
<dbReference type="OrthoDB" id="337092at2"/>
<gene>
    <name evidence="1" type="ORF">EHS11_17800</name>
</gene>
<dbReference type="EMBL" id="RQHV01000062">
    <property type="protein sequence ID" value="TGN06982.1"/>
    <property type="molecule type" value="Genomic_DNA"/>
</dbReference>
<sequence>MYCSNRRKRMKNTFILAIIGFVFIGLVGCTHISEAGLLITASTEHLATPGHQNNLGSGKVVKSGESCNYATWALNYNMIFHGPKNSINDIAASAGIQKIAVVDHSSFNILGPLFYRNCVIVWGE</sequence>
<dbReference type="AlphaFoldDB" id="A0A4R9LNF0"/>
<organism evidence="1 2">
    <name type="scientific">Leptospira ilyithenensis</name>
    <dbReference type="NCBI Taxonomy" id="2484901"/>
    <lineage>
        <taxon>Bacteria</taxon>
        <taxon>Pseudomonadati</taxon>
        <taxon>Spirochaetota</taxon>
        <taxon>Spirochaetia</taxon>
        <taxon>Leptospirales</taxon>
        <taxon>Leptospiraceae</taxon>
        <taxon>Leptospira</taxon>
    </lineage>
</organism>